<evidence type="ECO:0000256" key="4">
    <source>
        <dbReference type="ARBA" id="ARBA00004555"/>
    </source>
</evidence>
<keyword evidence="16" id="KW-0812">Transmembrane</keyword>
<dbReference type="Proteomes" id="UP000314982">
    <property type="component" value="Unassembled WGS sequence"/>
</dbReference>
<evidence type="ECO:0000313" key="19">
    <source>
        <dbReference type="Proteomes" id="UP000314982"/>
    </source>
</evidence>
<dbReference type="PANTHER" id="PTHR10903:SF188">
    <property type="entry name" value="GTPASE IMAP FAMILY MEMBER 2-LIKE-RELATED"/>
    <property type="match status" value="1"/>
</dbReference>
<evidence type="ECO:0000256" key="16">
    <source>
        <dbReference type="SAM" id="Phobius"/>
    </source>
</evidence>
<dbReference type="SUPFAM" id="SSF52540">
    <property type="entry name" value="P-loop containing nucleoside triphosphate hydrolases"/>
    <property type="match status" value="1"/>
</dbReference>
<dbReference type="GO" id="GO:0005783">
    <property type="term" value="C:endoplasmic reticulum"/>
    <property type="evidence" value="ECO:0007669"/>
    <property type="project" value="UniProtKB-SubCell"/>
</dbReference>
<dbReference type="FunFam" id="3.40.50.300:FF:000536">
    <property type="entry name" value="GTPase IMAP family member 8"/>
    <property type="match status" value="1"/>
</dbReference>
<evidence type="ECO:0000256" key="13">
    <source>
        <dbReference type="ARBA" id="ARBA00056809"/>
    </source>
</evidence>
<keyword evidence="16" id="KW-0472">Membrane</keyword>
<dbReference type="GeneTree" id="ENSGT01140000282522"/>
<evidence type="ECO:0000256" key="11">
    <source>
        <dbReference type="ARBA" id="ARBA00023128"/>
    </source>
</evidence>
<dbReference type="InterPro" id="IPR045058">
    <property type="entry name" value="GIMA/IAN/Toc"/>
</dbReference>
<comment type="subcellular location">
    <subcellularLocation>
        <location evidence="3">Cytoplasm</location>
        <location evidence="3">Cytosol</location>
    </subcellularLocation>
    <subcellularLocation>
        <location evidence="2">Endoplasmic reticulum</location>
    </subcellularLocation>
    <subcellularLocation>
        <location evidence="4">Golgi apparatus</location>
    </subcellularLocation>
    <subcellularLocation>
        <location evidence="1">Mitochondrion</location>
    </subcellularLocation>
</comment>
<feature type="domain" description="AIG1-type G" evidence="17">
    <location>
        <begin position="40"/>
        <end position="237"/>
    </location>
</feature>
<dbReference type="GO" id="GO:0005794">
    <property type="term" value="C:Golgi apparatus"/>
    <property type="evidence" value="ECO:0007669"/>
    <property type="project" value="UniProtKB-SubCell"/>
</dbReference>
<feature type="transmembrane region" description="Helical" evidence="16">
    <location>
        <begin position="240"/>
        <end position="260"/>
    </location>
</feature>
<dbReference type="PANTHER" id="PTHR10903">
    <property type="entry name" value="GTPASE, IMAP FAMILY MEMBER-RELATED"/>
    <property type="match status" value="1"/>
</dbReference>
<keyword evidence="10" id="KW-0333">Golgi apparatus</keyword>
<keyword evidence="9" id="KW-0256">Endoplasmic reticulum</keyword>
<protein>
    <recommendedName>
        <fullName evidence="14">GTPase IMAP family member 8</fullName>
    </recommendedName>
    <alternativeName>
        <fullName evidence="15">Immune-associated nucleotide-binding protein 9</fullName>
    </alternativeName>
</protein>
<keyword evidence="19" id="KW-1185">Reference proteome</keyword>
<dbReference type="AlphaFoldDB" id="A0A4W5LJT2"/>
<keyword evidence="7" id="KW-0677">Repeat</keyword>
<keyword evidence="11" id="KW-0496">Mitochondrion</keyword>
<comment type="function">
    <text evidence="13">Exerts an anti-apoptotic effect in the immune system and is involved in responses to infections.</text>
</comment>
<dbReference type="InterPro" id="IPR006703">
    <property type="entry name" value="G_AIG1"/>
</dbReference>
<accession>A0A4W5LJT2</accession>
<dbReference type="GO" id="GO:0005739">
    <property type="term" value="C:mitochondrion"/>
    <property type="evidence" value="ECO:0007669"/>
    <property type="project" value="UniProtKB-SubCell"/>
</dbReference>
<evidence type="ECO:0000256" key="7">
    <source>
        <dbReference type="ARBA" id="ARBA00022737"/>
    </source>
</evidence>
<reference evidence="18" key="2">
    <citation type="submission" date="2025-08" db="UniProtKB">
        <authorList>
            <consortium name="Ensembl"/>
        </authorList>
    </citation>
    <scope>IDENTIFICATION</scope>
</reference>
<keyword evidence="12" id="KW-0342">GTP-binding</keyword>
<dbReference type="STRING" id="62062.ENSHHUP00000026102"/>
<organism evidence="18 19">
    <name type="scientific">Hucho hucho</name>
    <name type="common">huchen</name>
    <dbReference type="NCBI Taxonomy" id="62062"/>
    <lineage>
        <taxon>Eukaryota</taxon>
        <taxon>Metazoa</taxon>
        <taxon>Chordata</taxon>
        <taxon>Craniata</taxon>
        <taxon>Vertebrata</taxon>
        <taxon>Euteleostomi</taxon>
        <taxon>Actinopterygii</taxon>
        <taxon>Neopterygii</taxon>
        <taxon>Teleostei</taxon>
        <taxon>Protacanthopterygii</taxon>
        <taxon>Salmoniformes</taxon>
        <taxon>Salmonidae</taxon>
        <taxon>Salmoninae</taxon>
        <taxon>Hucho</taxon>
    </lineage>
</organism>
<dbReference type="Ensembl" id="ENSHHUT00000027136.1">
    <property type="protein sequence ID" value="ENSHHUP00000026102.1"/>
    <property type="gene ID" value="ENSHHUG00000016513.1"/>
</dbReference>
<evidence type="ECO:0000256" key="1">
    <source>
        <dbReference type="ARBA" id="ARBA00004173"/>
    </source>
</evidence>
<keyword evidence="8" id="KW-0547">Nucleotide-binding</keyword>
<evidence type="ECO:0000256" key="14">
    <source>
        <dbReference type="ARBA" id="ARBA00073539"/>
    </source>
</evidence>
<evidence type="ECO:0000313" key="18">
    <source>
        <dbReference type="Ensembl" id="ENSHHUP00000026102.1"/>
    </source>
</evidence>
<evidence type="ECO:0000256" key="3">
    <source>
        <dbReference type="ARBA" id="ARBA00004514"/>
    </source>
</evidence>
<keyword evidence="16" id="KW-1133">Transmembrane helix</keyword>
<comment type="similarity">
    <text evidence="5">Belongs to the TRAFAC class TrmE-Era-EngA-EngB-Septin-like GTPase superfamily. AIG1/Toc34/Toc159-like paraseptin GTPase family. IAN subfamily.</text>
</comment>
<dbReference type="InterPro" id="IPR027417">
    <property type="entry name" value="P-loop_NTPase"/>
</dbReference>
<evidence type="ECO:0000259" key="17">
    <source>
        <dbReference type="PROSITE" id="PS51720"/>
    </source>
</evidence>
<name>A0A4W5LJT2_9TELE</name>
<keyword evidence="6" id="KW-0963">Cytoplasm</keyword>
<dbReference type="GO" id="GO:0005829">
    <property type="term" value="C:cytosol"/>
    <property type="evidence" value="ECO:0007669"/>
    <property type="project" value="UniProtKB-SubCell"/>
</dbReference>
<sequence length="272" mass="30733">MVFPLELLPDPVFPINTILRSGPANIIHCENHPGQENHEGNMLNIVLLGQAGSGKSASGNTILRTTFFKSEKNSQPVTKECQVEQTQLFGTEVRVIDTPDFFHKNVENSDKHVIECKNHCGEDPCVYLLVIQIGRFTEGKRAILKQLEEAFKSEIRCKTIVLFTSGEQLTSITMDEFIKDADSHLKEILSHCGDRYHLFRNTKPDCQQVEGLMEKIRELLGQDSMFPDLRKPSLSIPLELGLGLGLVIGAVIIYINILYFRCKTTTFFCYEN</sequence>
<evidence type="ECO:0000256" key="12">
    <source>
        <dbReference type="ARBA" id="ARBA00023134"/>
    </source>
</evidence>
<dbReference type="Gene3D" id="3.40.50.300">
    <property type="entry name" value="P-loop containing nucleotide triphosphate hydrolases"/>
    <property type="match status" value="1"/>
</dbReference>
<dbReference type="Pfam" id="PF04548">
    <property type="entry name" value="AIG1"/>
    <property type="match status" value="1"/>
</dbReference>
<evidence type="ECO:0000256" key="15">
    <source>
        <dbReference type="ARBA" id="ARBA00077278"/>
    </source>
</evidence>
<evidence type="ECO:0000256" key="8">
    <source>
        <dbReference type="ARBA" id="ARBA00022741"/>
    </source>
</evidence>
<evidence type="ECO:0000256" key="9">
    <source>
        <dbReference type="ARBA" id="ARBA00022824"/>
    </source>
</evidence>
<evidence type="ECO:0000256" key="2">
    <source>
        <dbReference type="ARBA" id="ARBA00004240"/>
    </source>
</evidence>
<evidence type="ECO:0000256" key="10">
    <source>
        <dbReference type="ARBA" id="ARBA00023034"/>
    </source>
</evidence>
<evidence type="ECO:0000256" key="5">
    <source>
        <dbReference type="ARBA" id="ARBA00008535"/>
    </source>
</evidence>
<dbReference type="GO" id="GO:0005525">
    <property type="term" value="F:GTP binding"/>
    <property type="evidence" value="ECO:0007669"/>
    <property type="project" value="UniProtKB-KW"/>
</dbReference>
<proteinExistence type="inferred from homology"/>
<dbReference type="PROSITE" id="PS51720">
    <property type="entry name" value="G_AIG1"/>
    <property type="match status" value="1"/>
</dbReference>
<evidence type="ECO:0000256" key="6">
    <source>
        <dbReference type="ARBA" id="ARBA00022490"/>
    </source>
</evidence>
<reference evidence="18" key="3">
    <citation type="submission" date="2025-09" db="UniProtKB">
        <authorList>
            <consortium name="Ensembl"/>
        </authorList>
    </citation>
    <scope>IDENTIFICATION</scope>
</reference>
<reference evidence="19" key="1">
    <citation type="submission" date="2018-06" db="EMBL/GenBank/DDBJ databases">
        <title>Genome assembly of Danube salmon.</title>
        <authorList>
            <person name="Macqueen D.J."/>
            <person name="Gundappa M.K."/>
        </authorList>
    </citation>
    <scope>NUCLEOTIDE SEQUENCE [LARGE SCALE GENOMIC DNA]</scope>
</reference>